<feature type="transmembrane region" description="Helical" evidence="1">
    <location>
        <begin position="6"/>
        <end position="25"/>
    </location>
</feature>
<dbReference type="Proteomes" id="UP000178176">
    <property type="component" value="Unassembled WGS sequence"/>
</dbReference>
<evidence type="ECO:0000256" key="1">
    <source>
        <dbReference type="SAM" id="Phobius"/>
    </source>
</evidence>
<proteinExistence type="predicted"/>
<protein>
    <recommendedName>
        <fullName evidence="4">Cell division protein FtsL</fullName>
    </recommendedName>
</protein>
<dbReference type="EMBL" id="MEXH01000026">
    <property type="protein sequence ID" value="OGC91972.1"/>
    <property type="molecule type" value="Genomic_DNA"/>
</dbReference>
<evidence type="ECO:0000313" key="2">
    <source>
        <dbReference type="EMBL" id="OGC91972.1"/>
    </source>
</evidence>
<reference evidence="2 3" key="1">
    <citation type="journal article" date="2016" name="Nat. Commun.">
        <title>Thousands of microbial genomes shed light on interconnected biogeochemical processes in an aquifer system.</title>
        <authorList>
            <person name="Anantharaman K."/>
            <person name="Brown C.T."/>
            <person name="Hug L.A."/>
            <person name="Sharon I."/>
            <person name="Castelle C.J."/>
            <person name="Probst A.J."/>
            <person name="Thomas B.C."/>
            <person name="Singh A."/>
            <person name="Wilkins M.J."/>
            <person name="Karaoz U."/>
            <person name="Brodie E.L."/>
            <person name="Williams K.H."/>
            <person name="Hubbard S.S."/>
            <person name="Banfield J.F."/>
        </authorList>
    </citation>
    <scope>NUCLEOTIDE SEQUENCE [LARGE SCALE GENOMIC DNA]</scope>
</reference>
<gene>
    <name evidence="2" type="ORF">A2876_03450</name>
</gene>
<sequence>MLKTKQVILSLLILNLQIVAIQFFLSSKYSQSGNRLSSTSSKLEQVKLENQQLKMQVYSLSSISRIYRLALSSGYQPAITLTLNPPQVALAP</sequence>
<organism evidence="2 3">
    <name type="scientific">Candidatus Amesbacteria bacterium RIFCSPHIGHO2_01_FULL_48_32b</name>
    <dbReference type="NCBI Taxonomy" id="1797253"/>
    <lineage>
        <taxon>Bacteria</taxon>
        <taxon>Candidatus Amesiibacteriota</taxon>
    </lineage>
</organism>
<comment type="caution">
    <text evidence="2">The sequence shown here is derived from an EMBL/GenBank/DDBJ whole genome shotgun (WGS) entry which is preliminary data.</text>
</comment>
<keyword evidence="1" id="KW-0812">Transmembrane</keyword>
<name>A0A1F4YDG1_9BACT</name>
<keyword evidence="1" id="KW-0472">Membrane</keyword>
<evidence type="ECO:0008006" key="4">
    <source>
        <dbReference type="Google" id="ProtNLM"/>
    </source>
</evidence>
<evidence type="ECO:0000313" key="3">
    <source>
        <dbReference type="Proteomes" id="UP000178176"/>
    </source>
</evidence>
<dbReference type="AlphaFoldDB" id="A0A1F4YDG1"/>
<keyword evidence="1" id="KW-1133">Transmembrane helix</keyword>
<accession>A0A1F4YDG1</accession>